<proteinExistence type="inferred from homology"/>
<evidence type="ECO:0000256" key="8">
    <source>
        <dbReference type="SAM" id="Phobius"/>
    </source>
</evidence>
<evidence type="ECO:0000256" key="2">
    <source>
        <dbReference type="ARBA" id="ARBA00007520"/>
    </source>
</evidence>
<feature type="transmembrane region" description="Helical" evidence="8">
    <location>
        <begin position="303"/>
        <end position="321"/>
    </location>
</feature>
<comment type="caution">
    <text evidence="10">The sequence shown here is derived from an EMBL/GenBank/DDBJ whole genome shotgun (WGS) entry which is preliminary data.</text>
</comment>
<evidence type="ECO:0000256" key="1">
    <source>
        <dbReference type="ARBA" id="ARBA00004651"/>
    </source>
</evidence>
<dbReference type="EMBL" id="QZEY01000018">
    <property type="protein sequence ID" value="RJL23657.1"/>
    <property type="molecule type" value="Genomic_DNA"/>
</dbReference>
<keyword evidence="4" id="KW-1003">Cell membrane</keyword>
<evidence type="ECO:0000256" key="3">
    <source>
        <dbReference type="ARBA" id="ARBA00022448"/>
    </source>
</evidence>
<feature type="transmembrane region" description="Helical" evidence="8">
    <location>
        <begin position="226"/>
        <end position="245"/>
    </location>
</feature>
<comment type="similarity">
    <text evidence="2">Belongs to the major facilitator superfamily. TCR/Tet family.</text>
</comment>
<dbReference type="Gene3D" id="1.20.1250.20">
    <property type="entry name" value="MFS general substrate transporter like domains"/>
    <property type="match status" value="1"/>
</dbReference>
<feature type="transmembrane region" description="Helical" evidence="8">
    <location>
        <begin position="472"/>
        <end position="495"/>
    </location>
</feature>
<feature type="transmembrane region" description="Helical" evidence="8">
    <location>
        <begin position="106"/>
        <end position="125"/>
    </location>
</feature>
<protein>
    <submittedName>
        <fullName evidence="10">DHA2 family efflux MFS transporter permease subunit</fullName>
    </submittedName>
</protein>
<feature type="transmembrane region" description="Helical" evidence="8">
    <location>
        <begin position="75"/>
        <end position="94"/>
    </location>
</feature>
<feature type="transmembrane region" description="Helical" evidence="8">
    <location>
        <begin position="39"/>
        <end position="63"/>
    </location>
</feature>
<dbReference type="Pfam" id="PF07690">
    <property type="entry name" value="MFS_1"/>
    <property type="match status" value="1"/>
</dbReference>
<dbReference type="PANTHER" id="PTHR23501:SF197">
    <property type="entry name" value="COMD"/>
    <property type="match status" value="1"/>
</dbReference>
<dbReference type="PROSITE" id="PS50850">
    <property type="entry name" value="MFS"/>
    <property type="match status" value="1"/>
</dbReference>
<dbReference type="AlphaFoldDB" id="A0A3A4A9S9"/>
<dbReference type="FunFam" id="1.20.1720.10:FF:000004">
    <property type="entry name" value="EmrB/QacA family drug resistance transporter"/>
    <property type="match status" value="1"/>
</dbReference>
<dbReference type="InterPro" id="IPR020846">
    <property type="entry name" value="MFS_dom"/>
</dbReference>
<dbReference type="CDD" id="cd17502">
    <property type="entry name" value="MFS_Azr1_MDR_like"/>
    <property type="match status" value="1"/>
</dbReference>
<accession>A0A3A4A9S9</accession>
<dbReference type="Gene3D" id="1.20.1720.10">
    <property type="entry name" value="Multidrug resistance protein D"/>
    <property type="match status" value="1"/>
</dbReference>
<feature type="transmembrane region" description="Helical" evidence="8">
    <location>
        <begin position="194"/>
        <end position="214"/>
    </location>
</feature>
<feature type="transmembrane region" description="Helical" evidence="8">
    <location>
        <begin position="429"/>
        <end position="452"/>
    </location>
</feature>
<dbReference type="OrthoDB" id="7375466at2"/>
<feature type="transmembrane region" description="Helical" evidence="8">
    <location>
        <begin position="164"/>
        <end position="182"/>
    </location>
</feature>
<keyword evidence="7 8" id="KW-0472">Membrane</keyword>
<dbReference type="GO" id="GO:0005886">
    <property type="term" value="C:plasma membrane"/>
    <property type="evidence" value="ECO:0007669"/>
    <property type="project" value="UniProtKB-SubCell"/>
</dbReference>
<dbReference type="GO" id="GO:0022857">
    <property type="term" value="F:transmembrane transporter activity"/>
    <property type="evidence" value="ECO:0007669"/>
    <property type="project" value="InterPro"/>
</dbReference>
<evidence type="ECO:0000259" key="9">
    <source>
        <dbReference type="PROSITE" id="PS50850"/>
    </source>
</evidence>
<feature type="transmembrane region" description="Helical" evidence="8">
    <location>
        <begin position="265"/>
        <end position="282"/>
    </location>
</feature>
<feature type="domain" description="Major facilitator superfamily (MFS) profile" evidence="9">
    <location>
        <begin position="41"/>
        <end position="499"/>
    </location>
</feature>
<sequence length="513" mass="53172">MTPSLHIRLDISRTTYQSPHVVTDTTAPPVTPEKSSTNWLLIIAVLGGMFLAMLDQTIVGTALPRITAELGGGGLYTWVVTAYLLTSTVTVPLYGRLSDTYGRKPLLLTGIAIFLLGSALCGLAQDMVQLILFRGLQGLGAGALLPLSLALMMDTFTGKAGAKVQGAVGGVMGLSYLAGPYLGGVLTDHADWRWVFYVNLPIGLVLVPIMVFTLPRTAVAARRGRPDYLGIAIFSAAVTALLLGLTEKGLAAEDGRPHAWTSLPVAGPIAGAAALLALFVLVERRAAEPIVPLHLFRNRTYTVVNVVSFFMAFGMYAGVVFLPRYFQEARGLTASESGLRIYPLMLAMLAGSAVTGVLMSRTGRYKPALVAAPLLLIAGTVLCAGLALDTGDAAMIAWMALIGLGIGPTMSGLTVAVQTAVPPRYIGTASANLTFFRQVGGSVALAVAGTAYSTTVAGHAPAHGLPAAHAEAAATVIPWLGVAGGLVALAAIVLLPGGRIRIPEVDQGQGAIA</sequence>
<dbReference type="SUPFAM" id="SSF103473">
    <property type="entry name" value="MFS general substrate transporter"/>
    <property type="match status" value="1"/>
</dbReference>
<reference evidence="10 11" key="1">
    <citation type="submission" date="2018-09" db="EMBL/GenBank/DDBJ databases">
        <title>YIM 75507 draft genome.</title>
        <authorList>
            <person name="Tang S."/>
            <person name="Feng Y."/>
        </authorList>
    </citation>
    <scope>NUCLEOTIDE SEQUENCE [LARGE SCALE GENOMIC DNA]</scope>
    <source>
        <strain evidence="10 11">YIM 75507</strain>
    </source>
</reference>
<evidence type="ECO:0000313" key="10">
    <source>
        <dbReference type="EMBL" id="RJL23657.1"/>
    </source>
</evidence>
<dbReference type="InterPro" id="IPR004638">
    <property type="entry name" value="EmrB-like"/>
</dbReference>
<dbReference type="InterPro" id="IPR036259">
    <property type="entry name" value="MFS_trans_sf"/>
</dbReference>
<evidence type="ECO:0000256" key="5">
    <source>
        <dbReference type="ARBA" id="ARBA00022692"/>
    </source>
</evidence>
<feature type="transmembrane region" description="Helical" evidence="8">
    <location>
        <begin position="394"/>
        <end position="417"/>
    </location>
</feature>
<dbReference type="NCBIfam" id="TIGR00711">
    <property type="entry name" value="efflux_EmrB"/>
    <property type="match status" value="1"/>
</dbReference>
<dbReference type="PRINTS" id="PR01036">
    <property type="entry name" value="TCRTETB"/>
</dbReference>
<keyword evidence="11" id="KW-1185">Reference proteome</keyword>
<feature type="transmembrane region" description="Helical" evidence="8">
    <location>
        <begin position="341"/>
        <end position="359"/>
    </location>
</feature>
<comment type="subcellular location">
    <subcellularLocation>
        <location evidence="1">Cell membrane</location>
        <topology evidence="1">Multi-pass membrane protein</topology>
    </subcellularLocation>
</comment>
<gene>
    <name evidence="10" type="ORF">D5H75_32700</name>
</gene>
<dbReference type="PANTHER" id="PTHR23501">
    <property type="entry name" value="MAJOR FACILITATOR SUPERFAMILY"/>
    <property type="match status" value="1"/>
</dbReference>
<evidence type="ECO:0000256" key="7">
    <source>
        <dbReference type="ARBA" id="ARBA00023136"/>
    </source>
</evidence>
<organism evidence="10 11">
    <name type="scientific">Bailinhaonella thermotolerans</name>
    <dbReference type="NCBI Taxonomy" id="1070861"/>
    <lineage>
        <taxon>Bacteria</taxon>
        <taxon>Bacillati</taxon>
        <taxon>Actinomycetota</taxon>
        <taxon>Actinomycetes</taxon>
        <taxon>Streptosporangiales</taxon>
        <taxon>Streptosporangiaceae</taxon>
        <taxon>Bailinhaonella</taxon>
    </lineage>
</organism>
<keyword evidence="5 8" id="KW-0812">Transmembrane</keyword>
<feature type="transmembrane region" description="Helical" evidence="8">
    <location>
        <begin position="131"/>
        <end position="152"/>
    </location>
</feature>
<keyword evidence="6 8" id="KW-1133">Transmembrane helix</keyword>
<evidence type="ECO:0000256" key="4">
    <source>
        <dbReference type="ARBA" id="ARBA00022475"/>
    </source>
</evidence>
<name>A0A3A4A9S9_9ACTN</name>
<dbReference type="Proteomes" id="UP000265768">
    <property type="component" value="Unassembled WGS sequence"/>
</dbReference>
<evidence type="ECO:0000256" key="6">
    <source>
        <dbReference type="ARBA" id="ARBA00022989"/>
    </source>
</evidence>
<dbReference type="InterPro" id="IPR011701">
    <property type="entry name" value="MFS"/>
</dbReference>
<evidence type="ECO:0000313" key="11">
    <source>
        <dbReference type="Proteomes" id="UP000265768"/>
    </source>
</evidence>
<feature type="transmembrane region" description="Helical" evidence="8">
    <location>
        <begin position="368"/>
        <end position="388"/>
    </location>
</feature>
<keyword evidence="3" id="KW-0813">Transport</keyword>